<feature type="region of interest" description="Disordered" evidence="1">
    <location>
        <begin position="197"/>
        <end position="234"/>
    </location>
</feature>
<accession>A0AAD3T270</accession>
<feature type="compositionally biased region" description="Basic and acidic residues" evidence="1">
    <location>
        <begin position="87"/>
        <end position="97"/>
    </location>
</feature>
<dbReference type="InterPro" id="IPR025322">
    <property type="entry name" value="PADRE_dom"/>
</dbReference>
<dbReference type="AlphaFoldDB" id="A0AAD3T270"/>
<evidence type="ECO:0000313" key="3">
    <source>
        <dbReference type="Proteomes" id="UP001279734"/>
    </source>
</evidence>
<dbReference type="PANTHER" id="PTHR33413">
    <property type="entry name" value="EXPRESSED PROTEIN"/>
    <property type="match status" value="1"/>
</dbReference>
<name>A0AAD3T270_NEPGR</name>
<feature type="region of interest" description="Disordered" evidence="1">
    <location>
        <begin position="82"/>
        <end position="122"/>
    </location>
</feature>
<evidence type="ECO:0000256" key="1">
    <source>
        <dbReference type="SAM" id="MobiDB-lite"/>
    </source>
</evidence>
<sequence>MGNCQAVDAATMAIQHPSGRVDKLYSPVPASEIMKVNPGHHVALLITTTVYHPVVKSSGGGGGGGGSSNNENSSRRAVATTIYHPTGKKENHNKNDNESNSSNRNNETISSRSSPTACTTARSNTVRITRVKLLRPTDTLTLGHVYRLISTQEVKKQNKTRKNGFGEEGKGDKVRDAETVTRRSQLDIRNQVKFQVIKQERHRSRAATAAAPNASTSKPRTWRPSLRSISEAGS</sequence>
<dbReference type="Proteomes" id="UP001279734">
    <property type="component" value="Unassembled WGS sequence"/>
</dbReference>
<dbReference type="Pfam" id="PF14009">
    <property type="entry name" value="PADRE"/>
    <property type="match status" value="2"/>
</dbReference>
<feature type="compositionally biased region" description="Low complexity" evidence="1">
    <location>
        <begin position="206"/>
        <end position="217"/>
    </location>
</feature>
<comment type="caution">
    <text evidence="2">The sequence shown here is derived from an EMBL/GenBank/DDBJ whole genome shotgun (WGS) entry which is preliminary data.</text>
</comment>
<gene>
    <name evidence="2" type="ORF">Nepgr_023302</name>
</gene>
<feature type="compositionally biased region" description="Low complexity" evidence="1">
    <location>
        <begin position="98"/>
        <end position="114"/>
    </location>
</feature>
<feature type="region of interest" description="Disordered" evidence="1">
    <location>
        <begin position="155"/>
        <end position="181"/>
    </location>
</feature>
<dbReference type="PANTHER" id="PTHR33413:SF33">
    <property type="entry name" value="MEDIATOR OF RNA POLYMERASE II TRANSCRIPTION SUBUNIT 29"/>
    <property type="match status" value="1"/>
</dbReference>
<dbReference type="EMBL" id="BSYO01000023">
    <property type="protein sequence ID" value="GMH21460.1"/>
    <property type="molecule type" value="Genomic_DNA"/>
</dbReference>
<organism evidence="2 3">
    <name type="scientific">Nepenthes gracilis</name>
    <name type="common">Slender pitcher plant</name>
    <dbReference type="NCBI Taxonomy" id="150966"/>
    <lineage>
        <taxon>Eukaryota</taxon>
        <taxon>Viridiplantae</taxon>
        <taxon>Streptophyta</taxon>
        <taxon>Embryophyta</taxon>
        <taxon>Tracheophyta</taxon>
        <taxon>Spermatophyta</taxon>
        <taxon>Magnoliopsida</taxon>
        <taxon>eudicotyledons</taxon>
        <taxon>Gunneridae</taxon>
        <taxon>Pentapetalae</taxon>
        <taxon>Caryophyllales</taxon>
        <taxon>Nepenthaceae</taxon>
        <taxon>Nepenthes</taxon>
    </lineage>
</organism>
<evidence type="ECO:0000313" key="2">
    <source>
        <dbReference type="EMBL" id="GMH21460.1"/>
    </source>
</evidence>
<proteinExistence type="predicted"/>
<protein>
    <submittedName>
        <fullName evidence="2">Uncharacterized protein</fullName>
    </submittedName>
</protein>
<feature type="compositionally biased region" description="Basic and acidic residues" evidence="1">
    <location>
        <begin position="164"/>
        <end position="181"/>
    </location>
</feature>
<reference evidence="2" key="1">
    <citation type="submission" date="2023-05" db="EMBL/GenBank/DDBJ databases">
        <title>Nepenthes gracilis genome sequencing.</title>
        <authorList>
            <person name="Fukushima K."/>
        </authorList>
    </citation>
    <scope>NUCLEOTIDE SEQUENCE</scope>
    <source>
        <strain evidence="2">SING2019-196</strain>
    </source>
</reference>
<keyword evidence="3" id="KW-1185">Reference proteome</keyword>